<evidence type="ECO:0000256" key="3">
    <source>
        <dbReference type="ARBA" id="ARBA00005708"/>
    </source>
</evidence>
<name>A0A537ITK3_9BACT</name>
<dbReference type="GO" id="GO:0005737">
    <property type="term" value="C:cytoplasm"/>
    <property type="evidence" value="ECO:0007669"/>
    <property type="project" value="TreeGrafter"/>
</dbReference>
<dbReference type="EC" id="4.1.2.25" evidence="6"/>
<keyword evidence="5 6" id="KW-0456">Lyase</keyword>
<reference evidence="8 9" key="1">
    <citation type="journal article" date="2019" name="Nat. Microbiol.">
        <title>Mediterranean grassland soil C-N compound turnover is dependent on rainfall and depth, and is mediated by genomically divergent microorganisms.</title>
        <authorList>
            <person name="Diamond S."/>
            <person name="Andeer P.F."/>
            <person name="Li Z."/>
            <person name="Crits-Christoph A."/>
            <person name="Burstein D."/>
            <person name="Anantharaman K."/>
            <person name="Lane K.R."/>
            <person name="Thomas B.C."/>
            <person name="Pan C."/>
            <person name="Northen T.R."/>
            <person name="Banfield J.F."/>
        </authorList>
    </citation>
    <scope>NUCLEOTIDE SEQUENCE [LARGE SCALE GENOMIC DNA]</scope>
    <source>
        <strain evidence="8">NP_8</strain>
    </source>
</reference>
<comment type="pathway">
    <text evidence="2 6">Cofactor biosynthesis; tetrahydrofolate biosynthesis; 2-amino-4-hydroxy-6-hydroxymethyl-7,8-dihydropteridine diphosphate from 7,8-dihydroneopterin triphosphate: step 3/4.</text>
</comment>
<gene>
    <name evidence="8" type="primary">folB</name>
    <name evidence="8" type="ORF">E6H05_07770</name>
</gene>
<dbReference type="UniPathway" id="UPA00077">
    <property type="reaction ID" value="UER00154"/>
</dbReference>
<evidence type="ECO:0000259" key="7">
    <source>
        <dbReference type="SMART" id="SM00905"/>
    </source>
</evidence>
<keyword evidence="4 6" id="KW-0289">Folate biosynthesis</keyword>
<dbReference type="Proteomes" id="UP000318834">
    <property type="component" value="Unassembled WGS sequence"/>
</dbReference>
<feature type="domain" description="Dihydroneopterin aldolase/epimerase" evidence="7">
    <location>
        <begin position="5"/>
        <end position="117"/>
    </location>
</feature>
<accession>A0A537ITK3</accession>
<evidence type="ECO:0000256" key="5">
    <source>
        <dbReference type="ARBA" id="ARBA00023239"/>
    </source>
</evidence>
<evidence type="ECO:0000256" key="2">
    <source>
        <dbReference type="ARBA" id="ARBA00005013"/>
    </source>
</evidence>
<organism evidence="8 9">
    <name type="scientific">Candidatus Segetimicrobium genomatis</name>
    <dbReference type="NCBI Taxonomy" id="2569760"/>
    <lineage>
        <taxon>Bacteria</taxon>
        <taxon>Bacillati</taxon>
        <taxon>Candidatus Sysuimicrobiota</taxon>
        <taxon>Candidatus Sysuimicrobiia</taxon>
        <taxon>Candidatus Sysuimicrobiales</taxon>
        <taxon>Candidatus Segetimicrobiaceae</taxon>
        <taxon>Candidatus Segetimicrobium</taxon>
    </lineage>
</organism>
<evidence type="ECO:0000313" key="8">
    <source>
        <dbReference type="EMBL" id="TMI74658.1"/>
    </source>
</evidence>
<dbReference type="NCBIfam" id="TIGR00526">
    <property type="entry name" value="folB_dom"/>
    <property type="match status" value="1"/>
</dbReference>
<evidence type="ECO:0000313" key="9">
    <source>
        <dbReference type="Proteomes" id="UP000318834"/>
    </source>
</evidence>
<dbReference type="PANTHER" id="PTHR42844">
    <property type="entry name" value="DIHYDRONEOPTERIN ALDOLASE 1-RELATED"/>
    <property type="match status" value="1"/>
</dbReference>
<dbReference type="GO" id="GO:0046654">
    <property type="term" value="P:tetrahydrofolate biosynthetic process"/>
    <property type="evidence" value="ECO:0007669"/>
    <property type="project" value="UniProtKB-UniRule"/>
</dbReference>
<proteinExistence type="inferred from homology"/>
<dbReference type="InterPro" id="IPR006156">
    <property type="entry name" value="Dihydroneopterin_aldolase"/>
</dbReference>
<dbReference type="CDD" id="cd00534">
    <property type="entry name" value="DHNA_DHNTPE"/>
    <property type="match status" value="1"/>
</dbReference>
<dbReference type="AlphaFoldDB" id="A0A537ITK3"/>
<comment type="function">
    <text evidence="6">Catalyzes the conversion of 7,8-dihydroneopterin to 6-hydroxymethyl-7,8-dihydropterin.</text>
</comment>
<dbReference type="Gene3D" id="3.30.1130.10">
    <property type="match status" value="1"/>
</dbReference>
<dbReference type="GO" id="GO:0046656">
    <property type="term" value="P:folic acid biosynthetic process"/>
    <property type="evidence" value="ECO:0007669"/>
    <property type="project" value="UniProtKB-UniRule"/>
</dbReference>
<comment type="catalytic activity">
    <reaction evidence="1 6">
        <text>7,8-dihydroneopterin = 6-hydroxymethyl-7,8-dihydropterin + glycolaldehyde</text>
        <dbReference type="Rhea" id="RHEA:10540"/>
        <dbReference type="ChEBI" id="CHEBI:17001"/>
        <dbReference type="ChEBI" id="CHEBI:17071"/>
        <dbReference type="ChEBI" id="CHEBI:44841"/>
        <dbReference type="EC" id="4.1.2.25"/>
    </reaction>
</comment>
<dbReference type="SUPFAM" id="SSF55620">
    <property type="entry name" value="Tetrahydrobiopterin biosynthesis enzymes-like"/>
    <property type="match status" value="1"/>
</dbReference>
<comment type="similarity">
    <text evidence="3 6">Belongs to the DHNA family.</text>
</comment>
<sequence>MTDRLVLAGMRFFAYHGVLPEERAQGQEFLVDVELEAGLQNSARRDALELTVDYRRAYEIVKTVMEGEPQNLIETLAETIAAKALALDRVTAVTVRVRKPQVHLPGPLDYSGVEIRRERRQP</sequence>
<dbReference type="PANTHER" id="PTHR42844:SF1">
    <property type="entry name" value="DIHYDRONEOPTERIN ALDOLASE 1-RELATED"/>
    <property type="match status" value="1"/>
</dbReference>
<evidence type="ECO:0000256" key="6">
    <source>
        <dbReference type="RuleBase" id="RU362079"/>
    </source>
</evidence>
<dbReference type="SMART" id="SM00905">
    <property type="entry name" value="FolB"/>
    <property type="match status" value="1"/>
</dbReference>
<dbReference type="EMBL" id="VBAP01000054">
    <property type="protein sequence ID" value="TMI74658.1"/>
    <property type="molecule type" value="Genomic_DNA"/>
</dbReference>
<dbReference type="NCBIfam" id="TIGR00525">
    <property type="entry name" value="folB"/>
    <property type="match status" value="1"/>
</dbReference>
<dbReference type="FunFam" id="3.30.1130.10:FF:000003">
    <property type="entry name" value="7,8-dihydroneopterin aldolase"/>
    <property type="match status" value="1"/>
</dbReference>
<dbReference type="Pfam" id="PF02152">
    <property type="entry name" value="FolB"/>
    <property type="match status" value="1"/>
</dbReference>
<dbReference type="InterPro" id="IPR043133">
    <property type="entry name" value="GTP-CH-I_C/QueF"/>
</dbReference>
<evidence type="ECO:0000256" key="1">
    <source>
        <dbReference type="ARBA" id="ARBA00001353"/>
    </source>
</evidence>
<dbReference type="InterPro" id="IPR006157">
    <property type="entry name" value="FolB_dom"/>
</dbReference>
<evidence type="ECO:0000256" key="4">
    <source>
        <dbReference type="ARBA" id="ARBA00022909"/>
    </source>
</evidence>
<protein>
    <recommendedName>
        <fullName evidence="6">7,8-dihydroneopterin aldolase</fullName>
        <ecNumber evidence="6">4.1.2.25</ecNumber>
    </recommendedName>
</protein>
<comment type="caution">
    <text evidence="8">The sequence shown here is derived from an EMBL/GenBank/DDBJ whole genome shotgun (WGS) entry which is preliminary data.</text>
</comment>
<dbReference type="GO" id="GO:0004150">
    <property type="term" value="F:dihydroneopterin aldolase activity"/>
    <property type="evidence" value="ECO:0007669"/>
    <property type="project" value="UniProtKB-UniRule"/>
</dbReference>